<dbReference type="AlphaFoldDB" id="A0A1H7LCH4"/>
<dbReference type="GO" id="GO:0070819">
    <property type="term" value="F:menaquinone-dependent protoporphyrinogen oxidase activity"/>
    <property type="evidence" value="ECO:0007669"/>
    <property type="project" value="TreeGrafter"/>
</dbReference>
<dbReference type="OrthoDB" id="2146857at2"/>
<dbReference type="Pfam" id="PF12724">
    <property type="entry name" value="Flavodoxin_5"/>
    <property type="match status" value="1"/>
</dbReference>
<dbReference type="PANTHER" id="PTHR38030:SF2">
    <property type="entry name" value="PROTOPORPHYRINOGEN IX DEHYDROGENASE [QUINONE]"/>
    <property type="match status" value="1"/>
</dbReference>
<dbReference type="PANTHER" id="PTHR38030">
    <property type="entry name" value="PROTOPORPHYRINOGEN IX DEHYDROGENASE [MENAQUINONE]"/>
    <property type="match status" value="1"/>
</dbReference>
<dbReference type="STRING" id="426702.SAMN04488099_10941"/>
<name>A0A1H7LCH4_9LACT</name>
<dbReference type="SUPFAM" id="SSF52218">
    <property type="entry name" value="Flavoproteins"/>
    <property type="match status" value="1"/>
</dbReference>
<protein>
    <submittedName>
        <fullName evidence="2">Menaquinone-dependent protoporphyrinogen oxidase</fullName>
    </submittedName>
</protein>
<dbReference type="RefSeq" id="WP_091481329.1">
    <property type="nucleotide sequence ID" value="NZ_BJYC01000011.1"/>
</dbReference>
<dbReference type="Proteomes" id="UP000199081">
    <property type="component" value="Unassembled WGS sequence"/>
</dbReference>
<dbReference type="GO" id="GO:0010181">
    <property type="term" value="F:FMN binding"/>
    <property type="evidence" value="ECO:0007669"/>
    <property type="project" value="InterPro"/>
</dbReference>
<keyword evidence="3" id="KW-1185">Reference proteome</keyword>
<proteinExistence type="predicted"/>
<dbReference type="GO" id="GO:0009055">
    <property type="term" value="F:electron transfer activity"/>
    <property type="evidence" value="ECO:0007669"/>
    <property type="project" value="InterPro"/>
</dbReference>
<dbReference type="GO" id="GO:0016651">
    <property type="term" value="F:oxidoreductase activity, acting on NAD(P)H"/>
    <property type="evidence" value="ECO:0007669"/>
    <property type="project" value="UniProtKB-ARBA"/>
</dbReference>
<dbReference type="EMBL" id="FNZU01000009">
    <property type="protein sequence ID" value="SEK96644.1"/>
    <property type="molecule type" value="Genomic_DNA"/>
</dbReference>
<feature type="domain" description="Flavodoxin-like" evidence="1">
    <location>
        <begin position="3"/>
        <end position="149"/>
    </location>
</feature>
<dbReference type="InterPro" id="IPR008254">
    <property type="entry name" value="Flavodoxin/NO_synth"/>
</dbReference>
<evidence type="ECO:0000313" key="3">
    <source>
        <dbReference type="Proteomes" id="UP000199081"/>
    </source>
</evidence>
<dbReference type="InterPro" id="IPR001226">
    <property type="entry name" value="Flavodoxin_CS"/>
</dbReference>
<dbReference type="GO" id="GO:0006783">
    <property type="term" value="P:heme biosynthetic process"/>
    <property type="evidence" value="ECO:0007669"/>
    <property type="project" value="TreeGrafter"/>
</dbReference>
<evidence type="ECO:0000313" key="2">
    <source>
        <dbReference type="EMBL" id="SEK96644.1"/>
    </source>
</evidence>
<dbReference type="InterPro" id="IPR029039">
    <property type="entry name" value="Flavoprotein-like_sf"/>
</dbReference>
<sequence>MNTLILYGSKHGCTETCAQMLADRLTGEVDKINVNQKADVDLSKYDTVVVGSPVYVGQILKEVRTFTDTHLNELKEKRLGLFICGMQEEHTLREELEINYPEELRKAALVRACFGGEYHFDTMNLIEKMIIRKVAKVKTDVSEIREETIKEFAQTMNDSHEPIEQT</sequence>
<dbReference type="PROSITE" id="PS00201">
    <property type="entry name" value="FLAVODOXIN"/>
    <property type="match status" value="1"/>
</dbReference>
<reference evidence="3" key="1">
    <citation type="submission" date="2016-10" db="EMBL/GenBank/DDBJ databases">
        <authorList>
            <person name="Varghese N."/>
            <person name="Submissions S."/>
        </authorList>
    </citation>
    <scope>NUCLEOTIDE SEQUENCE [LARGE SCALE GENOMIC DNA]</scope>
    <source>
        <strain evidence="3">DSM 19183</strain>
    </source>
</reference>
<dbReference type="InterPro" id="IPR026816">
    <property type="entry name" value="Flavodoxin_dom"/>
</dbReference>
<evidence type="ECO:0000259" key="1">
    <source>
        <dbReference type="PROSITE" id="PS50902"/>
    </source>
</evidence>
<accession>A0A1H7LCH4</accession>
<dbReference type="Gene3D" id="3.40.50.360">
    <property type="match status" value="1"/>
</dbReference>
<dbReference type="PROSITE" id="PS50902">
    <property type="entry name" value="FLAVODOXIN_LIKE"/>
    <property type="match status" value="1"/>
</dbReference>
<organism evidence="2 3">
    <name type="scientific">Alkalibacterium pelagium</name>
    <dbReference type="NCBI Taxonomy" id="426702"/>
    <lineage>
        <taxon>Bacteria</taxon>
        <taxon>Bacillati</taxon>
        <taxon>Bacillota</taxon>
        <taxon>Bacilli</taxon>
        <taxon>Lactobacillales</taxon>
        <taxon>Carnobacteriaceae</taxon>
        <taxon>Alkalibacterium</taxon>
    </lineage>
</organism>
<gene>
    <name evidence="2" type="ORF">SAMN04488099_10941</name>
</gene>
<dbReference type="InterPro" id="IPR052200">
    <property type="entry name" value="Protoporphyrinogen_IX_DH"/>
</dbReference>